<feature type="domain" description="ArnT-like N-terminal" evidence="9">
    <location>
        <begin position="15"/>
        <end position="246"/>
    </location>
</feature>
<evidence type="ECO:0000259" key="9">
    <source>
        <dbReference type="Pfam" id="PF02366"/>
    </source>
</evidence>
<dbReference type="InterPro" id="IPR003342">
    <property type="entry name" value="ArnT-like_N"/>
</dbReference>
<dbReference type="PANTHER" id="PTHR33908">
    <property type="entry name" value="MANNOSYLTRANSFERASE YKCB-RELATED"/>
    <property type="match status" value="1"/>
</dbReference>
<feature type="transmembrane region" description="Helical" evidence="8">
    <location>
        <begin position="309"/>
        <end position="331"/>
    </location>
</feature>
<evidence type="ECO:0000313" key="10">
    <source>
        <dbReference type="EMBL" id="BEQ15209.1"/>
    </source>
</evidence>
<dbReference type="GO" id="GO:0005886">
    <property type="term" value="C:plasma membrane"/>
    <property type="evidence" value="ECO:0007669"/>
    <property type="project" value="UniProtKB-SubCell"/>
</dbReference>
<comment type="subcellular location">
    <subcellularLocation>
        <location evidence="1">Cell membrane</location>
        <topology evidence="1">Multi-pass membrane protein</topology>
    </subcellularLocation>
</comment>
<dbReference type="GO" id="GO:0006493">
    <property type="term" value="P:protein O-linked glycosylation"/>
    <property type="evidence" value="ECO:0007669"/>
    <property type="project" value="InterPro"/>
</dbReference>
<feature type="transmembrane region" description="Helical" evidence="8">
    <location>
        <begin position="14"/>
        <end position="37"/>
    </location>
</feature>
<evidence type="ECO:0000256" key="5">
    <source>
        <dbReference type="ARBA" id="ARBA00022692"/>
    </source>
</evidence>
<dbReference type="GO" id="GO:0009103">
    <property type="term" value="P:lipopolysaccharide biosynthetic process"/>
    <property type="evidence" value="ECO:0007669"/>
    <property type="project" value="UniProtKB-ARBA"/>
</dbReference>
<organism evidence="10 11">
    <name type="scientific">Desulfoferula mesophila</name>
    <dbReference type="NCBI Taxonomy" id="3058419"/>
    <lineage>
        <taxon>Bacteria</taxon>
        <taxon>Pseudomonadati</taxon>
        <taxon>Thermodesulfobacteriota</taxon>
        <taxon>Desulfarculia</taxon>
        <taxon>Desulfarculales</taxon>
        <taxon>Desulfarculaceae</taxon>
        <taxon>Desulfoferula</taxon>
    </lineage>
</organism>
<feature type="transmembrane region" description="Helical" evidence="8">
    <location>
        <begin position="193"/>
        <end position="211"/>
    </location>
</feature>
<feature type="transmembrane region" description="Helical" evidence="8">
    <location>
        <begin position="359"/>
        <end position="382"/>
    </location>
</feature>
<reference evidence="11" key="1">
    <citation type="journal article" date="2023" name="Arch. Microbiol.">
        <title>Desulfoferula mesophilus gen. nov. sp. nov., a mesophilic sulfate-reducing bacterium isolated from a brackish lake sediment.</title>
        <authorList>
            <person name="Watanabe T."/>
            <person name="Yabe T."/>
            <person name="Tsuji J.M."/>
            <person name="Fukui M."/>
        </authorList>
    </citation>
    <scope>NUCLEOTIDE SEQUENCE [LARGE SCALE GENOMIC DNA]</scope>
    <source>
        <strain evidence="11">12FAK</strain>
    </source>
</reference>
<accession>A0AAU9EJ00</accession>
<dbReference type="GO" id="GO:0016763">
    <property type="term" value="F:pentosyltransferase activity"/>
    <property type="evidence" value="ECO:0007669"/>
    <property type="project" value="TreeGrafter"/>
</dbReference>
<evidence type="ECO:0000256" key="1">
    <source>
        <dbReference type="ARBA" id="ARBA00004651"/>
    </source>
</evidence>
<keyword evidence="6 8" id="KW-1133">Transmembrane helix</keyword>
<feature type="transmembrane region" description="Helical" evidence="8">
    <location>
        <begin position="267"/>
        <end position="288"/>
    </location>
</feature>
<feature type="transmembrane region" description="Helical" evidence="8">
    <location>
        <begin position="223"/>
        <end position="247"/>
    </location>
</feature>
<proteinExistence type="predicted"/>
<feature type="transmembrane region" description="Helical" evidence="8">
    <location>
        <begin position="76"/>
        <end position="93"/>
    </location>
</feature>
<dbReference type="Proteomes" id="UP001366166">
    <property type="component" value="Chromosome"/>
</dbReference>
<evidence type="ECO:0000256" key="6">
    <source>
        <dbReference type="ARBA" id="ARBA00022989"/>
    </source>
</evidence>
<protein>
    <recommendedName>
        <fullName evidence="9">ArnT-like N-terminal domain-containing protein</fullName>
    </recommendedName>
</protein>
<keyword evidence="7 8" id="KW-0472">Membrane</keyword>
<dbReference type="KEGG" id="dmp:FAK_22750"/>
<feature type="transmembrane region" description="Helical" evidence="8">
    <location>
        <begin position="130"/>
        <end position="158"/>
    </location>
</feature>
<gene>
    <name evidence="10" type="ORF">FAK_22750</name>
</gene>
<evidence type="ECO:0000256" key="4">
    <source>
        <dbReference type="ARBA" id="ARBA00022679"/>
    </source>
</evidence>
<sequence length="568" mass="63838">MINLLQNPDWQRRLLFLLLVAVCLVLFFPQVGMHYLWESDEARYAELGREMLESGSFSHWIIPRLNYVIYLEKPPLYYWLTALSFAAFGVNEIAARLVPAVFGTLSVLILFALGRGLWDDDRAGFWSGLVLATSLMFLALSRVILVDMVLCCGILLAVWGAWSLRAGRQWGLYAFWVGCAIGFLTKGVLGPGLAAMAVVLFGLLAGEWLLLRRLLWDWRGWALFLLLCLPWVVAAAILQKGFITYFFWDEQVGRLLTTQHQRFEPWWYYFLLVPGAFLPWTMLLPWCVGRTFPRAQWRQPEARSWLMSAVWFVGFFVFFTVSRSKMLHYALPMLPPLALLVGRPLSGVMSWPKGATAPAGLRASITALATLCLLLGLGLVVFAGVSRNLQFQEVGALVFLGPLALALLGLGVYAVRSHAWAAAYAPLAVFLCLILTAAQLLPEVEKSRSLGPMIAPLAQELKPDDLLATLGDYWHGTAFYARRRVVVADNWGELDFGRRLDPGRAKWFLNGNQGLMKLMSGPQRVFAVAETPRWERFHALAQKRKQALPLFPWATVGDKTLFSNRPPG</sequence>
<feature type="transmembrane region" description="Helical" evidence="8">
    <location>
        <begin position="421"/>
        <end position="441"/>
    </location>
</feature>
<feature type="transmembrane region" description="Helical" evidence="8">
    <location>
        <begin position="100"/>
        <end position="118"/>
    </location>
</feature>
<dbReference type="AlphaFoldDB" id="A0AAU9EJ00"/>
<keyword evidence="4" id="KW-0808">Transferase</keyword>
<evidence type="ECO:0000256" key="8">
    <source>
        <dbReference type="SAM" id="Phobius"/>
    </source>
</evidence>
<name>A0AAU9EJ00_9BACT</name>
<evidence type="ECO:0000256" key="2">
    <source>
        <dbReference type="ARBA" id="ARBA00022475"/>
    </source>
</evidence>
<dbReference type="Pfam" id="PF02366">
    <property type="entry name" value="PMT"/>
    <property type="match status" value="1"/>
</dbReference>
<feature type="transmembrane region" description="Helical" evidence="8">
    <location>
        <begin position="170"/>
        <end position="187"/>
    </location>
</feature>
<keyword evidence="2" id="KW-1003">Cell membrane</keyword>
<keyword evidence="11" id="KW-1185">Reference proteome</keyword>
<evidence type="ECO:0000313" key="11">
    <source>
        <dbReference type="Proteomes" id="UP001366166"/>
    </source>
</evidence>
<feature type="transmembrane region" description="Helical" evidence="8">
    <location>
        <begin position="394"/>
        <end position="415"/>
    </location>
</feature>
<dbReference type="RefSeq" id="WP_338599307.1">
    <property type="nucleotide sequence ID" value="NZ_AP028679.1"/>
</dbReference>
<dbReference type="EMBL" id="AP028679">
    <property type="protein sequence ID" value="BEQ15209.1"/>
    <property type="molecule type" value="Genomic_DNA"/>
</dbReference>
<dbReference type="PANTHER" id="PTHR33908:SF3">
    <property type="entry name" value="UNDECAPRENYL PHOSPHATE-ALPHA-4-AMINO-4-DEOXY-L-ARABINOSE ARABINOSYL TRANSFERASE"/>
    <property type="match status" value="1"/>
</dbReference>
<dbReference type="InterPro" id="IPR050297">
    <property type="entry name" value="LipidA_mod_glycosyltrf_83"/>
</dbReference>
<dbReference type="GO" id="GO:0010041">
    <property type="term" value="P:response to iron(III) ion"/>
    <property type="evidence" value="ECO:0007669"/>
    <property type="project" value="TreeGrafter"/>
</dbReference>
<evidence type="ECO:0000256" key="7">
    <source>
        <dbReference type="ARBA" id="ARBA00023136"/>
    </source>
</evidence>
<keyword evidence="5 8" id="KW-0812">Transmembrane</keyword>
<keyword evidence="3" id="KW-0328">Glycosyltransferase</keyword>
<dbReference type="GO" id="GO:0000030">
    <property type="term" value="F:mannosyltransferase activity"/>
    <property type="evidence" value="ECO:0007669"/>
    <property type="project" value="InterPro"/>
</dbReference>
<evidence type="ECO:0000256" key="3">
    <source>
        <dbReference type="ARBA" id="ARBA00022676"/>
    </source>
</evidence>